<dbReference type="InterPro" id="IPR029040">
    <property type="entry name" value="RPABC4/Spt4"/>
</dbReference>
<reference evidence="1 2" key="1">
    <citation type="submission" date="2019-03" db="EMBL/GenBank/DDBJ databases">
        <title>Genomic Encyclopedia of Type Strains, Phase IV (KMG-IV): sequencing the most valuable type-strain genomes for metagenomic binning, comparative biology and taxonomic classification.</title>
        <authorList>
            <person name="Goeker M."/>
        </authorList>
    </citation>
    <scope>NUCLEOTIDE SEQUENCE [LARGE SCALE GENOMIC DNA]</scope>
    <source>
        <strain evidence="1 2">DSM 25964</strain>
    </source>
</reference>
<dbReference type="OrthoDB" id="5608at2"/>
<name>A0A4R8M5F4_9BACT</name>
<evidence type="ECO:0000313" key="2">
    <source>
        <dbReference type="Proteomes" id="UP000295066"/>
    </source>
</evidence>
<keyword evidence="1" id="KW-0240">DNA-directed RNA polymerase</keyword>
<dbReference type="SUPFAM" id="SSF63393">
    <property type="entry name" value="RNA polymerase subunits"/>
    <property type="match status" value="1"/>
</dbReference>
<keyword evidence="2" id="KW-1185">Reference proteome</keyword>
<dbReference type="RefSeq" id="WP_133958968.1">
    <property type="nucleotide sequence ID" value="NZ_SORI01000024.1"/>
</dbReference>
<sequence>MENTRLFRCASCGEEFRLGEGERTLRCPSCGSKVLILLEGESLSRRKCGGCSGGSCST</sequence>
<proteinExistence type="predicted"/>
<protein>
    <submittedName>
        <fullName evidence="1">DNA-directed RNA polymerase subunit RPC12/RpoP</fullName>
    </submittedName>
</protein>
<dbReference type="AlphaFoldDB" id="A0A4R8M5F4"/>
<dbReference type="EMBL" id="SORI01000024">
    <property type="protein sequence ID" value="TDY55372.1"/>
    <property type="molecule type" value="Genomic_DNA"/>
</dbReference>
<keyword evidence="1" id="KW-0804">Transcription</keyword>
<dbReference type="GO" id="GO:0000428">
    <property type="term" value="C:DNA-directed RNA polymerase complex"/>
    <property type="evidence" value="ECO:0007669"/>
    <property type="project" value="UniProtKB-KW"/>
</dbReference>
<accession>A0A4R8M5F4</accession>
<gene>
    <name evidence="1" type="ORF">C8D99_12413</name>
</gene>
<evidence type="ECO:0000313" key="1">
    <source>
        <dbReference type="EMBL" id="TDY55372.1"/>
    </source>
</evidence>
<comment type="caution">
    <text evidence="1">The sequence shown here is derived from an EMBL/GenBank/DDBJ whole genome shotgun (WGS) entry which is preliminary data.</text>
</comment>
<organism evidence="1 2">
    <name type="scientific">Aminivibrio pyruvatiphilus</name>
    <dbReference type="NCBI Taxonomy" id="1005740"/>
    <lineage>
        <taxon>Bacteria</taxon>
        <taxon>Thermotogati</taxon>
        <taxon>Synergistota</taxon>
        <taxon>Synergistia</taxon>
        <taxon>Synergistales</taxon>
        <taxon>Aminobacteriaceae</taxon>
        <taxon>Aminivibrio</taxon>
    </lineage>
</organism>
<dbReference type="Gene3D" id="2.20.28.30">
    <property type="entry name" value="RNA polymerase ii, chain L"/>
    <property type="match status" value="1"/>
</dbReference>
<dbReference type="Proteomes" id="UP000295066">
    <property type="component" value="Unassembled WGS sequence"/>
</dbReference>